<evidence type="ECO:0000313" key="3">
    <source>
        <dbReference type="EMBL" id="MEB3074863.1"/>
    </source>
</evidence>
<feature type="signal peptide" evidence="2">
    <location>
        <begin position="1"/>
        <end position="17"/>
    </location>
</feature>
<dbReference type="EMBL" id="JAYKBW010000006">
    <property type="protein sequence ID" value="MEB3074863.1"/>
    <property type="molecule type" value="Genomic_DNA"/>
</dbReference>
<dbReference type="Proteomes" id="UP001311730">
    <property type="component" value="Unassembled WGS sequence"/>
</dbReference>
<comment type="caution">
    <text evidence="3">The sequence shown here is derived from an EMBL/GenBank/DDBJ whole genome shotgun (WGS) entry which is preliminary data.</text>
</comment>
<proteinExistence type="predicted"/>
<organism evidence="3 4">
    <name type="scientific">Capnocytophaga gingivalis</name>
    <dbReference type="NCBI Taxonomy" id="1017"/>
    <lineage>
        <taxon>Bacteria</taxon>
        <taxon>Pseudomonadati</taxon>
        <taxon>Bacteroidota</taxon>
        <taxon>Flavobacteriia</taxon>
        <taxon>Flavobacteriales</taxon>
        <taxon>Flavobacteriaceae</taxon>
        <taxon>Capnocytophaga</taxon>
    </lineage>
</organism>
<evidence type="ECO:0008006" key="5">
    <source>
        <dbReference type="Google" id="ProtNLM"/>
    </source>
</evidence>
<keyword evidence="2" id="KW-0732">Signal</keyword>
<feature type="chain" id="PRO_5045647780" description="DUF4412 domain-containing protein" evidence="2">
    <location>
        <begin position="18"/>
        <end position="364"/>
    </location>
</feature>
<evidence type="ECO:0000256" key="1">
    <source>
        <dbReference type="SAM" id="MobiDB-lite"/>
    </source>
</evidence>
<dbReference type="RefSeq" id="WP_323983173.1">
    <property type="nucleotide sequence ID" value="NZ_JAYKBW010000006.1"/>
</dbReference>
<reference evidence="3 4" key="1">
    <citation type="submission" date="2023-12" db="EMBL/GenBank/DDBJ databases">
        <title>Genomic sequences of Capnocytophaga and Parvimonas strains.</title>
        <authorList>
            <person name="Watt R.M."/>
            <person name="Wang M."/>
            <person name="Yang T."/>
            <person name="Tong W.M."/>
        </authorList>
    </citation>
    <scope>NUCLEOTIDE SEQUENCE [LARGE SCALE GENOMIC DNA]</scope>
    <source>
        <strain evidence="3 4">CCUG 13096</strain>
    </source>
</reference>
<name>A0ABU5Z843_9FLAO</name>
<gene>
    <name evidence="3" type="ORF">VJJ08_06045</name>
</gene>
<sequence>MRKIFLLFLLCSLPILAQQKTAYQKKIEEIQNKYLQKYGVSLSRINQLRKDKELGNAAVEALLYEKIQNYGKTHGNVDAGLILIELSKEMNAAEKLKTPAELKKEKESIKKRLSEQEKEKQQREITEKKKREKDIEKTSDIVRTKIRIKDSFVKWAQKEEFETTNEYNKRLLEESRNQLQKISFNEIDYIFDYELKFDIKLGMYDADNEIYPMIIEKKIGFYGYKTEEELYQKLLYKGYTGVYSFNDPKISIVTEAKIEREKAIKLKEICERYNQEIGISDTYDKIRFSSDIKEWILKDGYFFPITIKIGSYQPYRDIDIINLNKKDYSLISEIEFNTLDLGLSEYFPENYTFKVNNNHIENIE</sequence>
<feature type="region of interest" description="Disordered" evidence="1">
    <location>
        <begin position="107"/>
        <end position="130"/>
    </location>
</feature>
<evidence type="ECO:0000256" key="2">
    <source>
        <dbReference type="SAM" id="SignalP"/>
    </source>
</evidence>
<keyword evidence="4" id="KW-1185">Reference proteome</keyword>
<evidence type="ECO:0000313" key="4">
    <source>
        <dbReference type="Proteomes" id="UP001311730"/>
    </source>
</evidence>
<accession>A0ABU5Z843</accession>
<protein>
    <recommendedName>
        <fullName evidence="5">DUF4412 domain-containing protein</fullName>
    </recommendedName>
</protein>